<comment type="caution">
    <text evidence="11">The sequence shown here is derived from an EMBL/GenBank/DDBJ whole genome shotgun (WGS) entry which is preliminary data.</text>
</comment>
<keyword evidence="7" id="KW-0464">Manganese</keyword>
<keyword evidence="4 9" id="KW-1133">Transmembrane helix</keyword>
<feature type="binding site" evidence="8">
    <location>
        <position position="274"/>
    </location>
    <ligand>
        <name>Mn(2+)</name>
        <dbReference type="ChEBI" id="CHEBI:29035"/>
    </ligand>
</feature>
<evidence type="ECO:0000256" key="2">
    <source>
        <dbReference type="ARBA" id="ARBA00022475"/>
    </source>
</evidence>
<feature type="binding site" evidence="8">
    <location>
        <position position="484"/>
    </location>
    <ligand>
        <name>Mn(2+)</name>
        <dbReference type="ChEBI" id="CHEBI:29035"/>
    </ligand>
</feature>
<evidence type="ECO:0000313" key="12">
    <source>
        <dbReference type="Proteomes" id="UP000306402"/>
    </source>
</evidence>
<reference evidence="11 12" key="1">
    <citation type="submission" date="2019-05" db="EMBL/GenBank/DDBJ databases">
        <authorList>
            <person name="Qu J.-H."/>
        </authorList>
    </citation>
    <scope>NUCLEOTIDE SEQUENCE [LARGE SCALE GENOMIC DNA]</scope>
    <source>
        <strain evidence="11 12">T17</strain>
    </source>
</reference>
<evidence type="ECO:0000256" key="4">
    <source>
        <dbReference type="ARBA" id="ARBA00022989"/>
    </source>
</evidence>
<feature type="transmembrane region" description="Helical" evidence="9">
    <location>
        <begin position="125"/>
        <end position="147"/>
    </location>
</feature>
<accession>A0A5R9L334</accession>
<dbReference type="EMBL" id="VCEJ01000002">
    <property type="protein sequence ID" value="TLV02797.1"/>
    <property type="molecule type" value="Genomic_DNA"/>
</dbReference>
<keyword evidence="12" id="KW-1185">Reference proteome</keyword>
<protein>
    <submittedName>
        <fullName evidence="11">Sulfatase</fullName>
    </submittedName>
</protein>
<keyword evidence="7" id="KW-0479">Metal-binding</keyword>
<dbReference type="Proteomes" id="UP000306402">
    <property type="component" value="Unassembled WGS sequence"/>
</dbReference>
<evidence type="ECO:0000256" key="6">
    <source>
        <dbReference type="PIRSR" id="PIRSR005091-1"/>
    </source>
</evidence>
<feature type="domain" description="Sulfatase N-terminal" evidence="10">
    <location>
        <begin position="267"/>
        <end position="535"/>
    </location>
</feature>
<organism evidence="11 12">
    <name type="scientific">Dyadobacter luticola</name>
    <dbReference type="NCBI Taxonomy" id="1979387"/>
    <lineage>
        <taxon>Bacteria</taxon>
        <taxon>Pseudomonadati</taxon>
        <taxon>Bacteroidota</taxon>
        <taxon>Cytophagia</taxon>
        <taxon>Cytophagales</taxon>
        <taxon>Spirosomataceae</taxon>
        <taxon>Dyadobacter</taxon>
    </lineage>
</organism>
<feature type="transmembrane region" description="Helical" evidence="9">
    <location>
        <begin position="82"/>
        <end position="105"/>
    </location>
</feature>
<dbReference type="InterPro" id="IPR012160">
    <property type="entry name" value="LtaS-like"/>
</dbReference>
<proteinExistence type="predicted"/>
<keyword evidence="3 9" id="KW-0812">Transmembrane</keyword>
<keyword evidence="2" id="KW-1003">Cell membrane</keyword>
<evidence type="ECO:0000256" key="3">
    <source>
        <dbReference type="ARBA" id="ARBA00022692"/>
    </source>
</evidence>
<dbReference type="Gene3D" id="3.40.720.10">
    <property type="entry name" value="Alkaline Phosphatase, subunit A"/>
    <property type="match status" value="1"/>
</dbReference>
<dbReference type="OrthoDB" id="9777768at2"/>
<feature type="transmembrane region" description="Helical" evidence="9">
    <location>
        <begin position="49"/>
        <end position="70"/>
    </location>
</feature>
<evidence type="ECO:0000256" key="8">
    <source>
        <dbReference type="PIRSR" id="PIRSR005091-3"/>
    </source>
</evidence>
<dbReference type="PANTHER" id="PTHR47371">
    <property type="entry name" value="LIPOTEICHOIC ACID SYNTHASE"/>
    <property type="match status" value="1"/>
</dbReference>
<feature type="binding site" evidence="7">
    <location>
        <position position="429"/>
    </location>
    <ligand>
        <name>substrate</name>
    </ligand>
</feature>
<feature type="active site" evidence="6">
    <location>
        <position position="314"/>
    </location>
</feature>
<name>A0A5R9L334_9BACT</name>
<dbReference type="PANTHER" id="PTHR47371:SF3">
    <property type="entry name" value="PHOSPHOGLYCEROL TRANSFERASE I"/>
    <property type="match status" value="1"/>
</dbReference>
<feature type="transmembrane region" description="Helical" evidence="9">
    <location>
        <begin position="7"/>
        <end position="29"/>
    </location>
</feature>
<evidence type="ECO:0000256" key="7">
    <source>
        <dbReference type="PIRSR" id="PIRSR005091-2"/>
    </source>
</evidence>
<evidence type="ECO:0000256" key="5">
    <source>
        <dbReference type="ARBA" id="ARBA00023136"/>
    </source>
</evidence>
<dbReference type="Pfam" id="PF00884">
    <property type="entry name" value="Sulfatase"/>
    <property type="match status" value="1"/>
</dbReference>
<dbReference type="AlphaFoldDB" id="A0A5R9L334"/>
<evidence type="ECO:0000256" key="9">
    <source>
        <dbReference type="SAM" id="Phobius"/>
    </source>
</evidence>
<dbReference type="GO" id="GO:0005886">
    <property type="term" value="C:plasma membrane"/>
    <property type="evidence" value="ECO:0007669"/>
    <property type="project" value="UniProtKB-SubCell"/>
</dbReference>
<dbReference type="Gene3D" id="3.30.1120.80">
    <property type="match status" value="1"/>
</dbReference>
<dbReference type="GO" id="GO:0046872">
    <property type="term" value="F:metal ion binding"/>
    <property type="evidence" value="ECO:0007669"/>
    <property type="project" value="UniProtKB-KW"/>
</dbReference>
<dbReference type="InterPro" id="IPR000917">
    <property type="entry name" value="Sulfatase_N"/>
</dbReference>
<dbReference type="RefSeq" id="WP_138364007.1">
    <property type="nucleotide sequence ID" value="NZ_VCEJ01000002.1"/>
</dbReference>
<comment type="subcellular location">
    <subcellularLocation>
        <location evidence="1">Cell membrane</location>
        <topology evidence="1">Multi-pass membrane protein</topology>
    </subcellularLocation>
</comment>
<dbReference type="SUPFAM" id="SSF53649">
    <property type="entry name" value="Alkaline phosphatase-like"/>
    <property type="match status" value="1"/>
</dbReference>
<feature type="binding site" evidence="8">
    <location>
        <position position="483"/>
    </location>
    <ligand>
        <name>Mn(2+)</name>
        <dbReference type="ChEBI" id="CHEBI:29035"/>
    </ligand>
</feature>
<feature type="transmembrane region" description="Helical" evidence="9">
    <location>
        <begin position="159"/>
        <end position="184"/>
    </location>
</feature>
<sequence length="611" mass="69149">MRKRIEFAVLYGLIWVVIFQFYRIIFLAYHYKKALELPSSLWVQSAWHGLQMDISFAAYILVIPTLLLIFSARKWNWYRTTLTIYSMIISTLINVLVVVDLELFRAWGFRIDGTSLHYLETPVEAWASMGAAPVFPLLLLLALLIFLISKILVTLVRKLVASFTLSSYIFTAPIFLALTGSLIIPIRGGLQLAPMNESAVFFSDKSFANYAAVNVPWNYMSSLINATYSQNNPFKYFPEEEVEKTIAPLYQNDSPTIQMIDSAKKLNVVVIIWESFTAKVVGSMGGVKGITPEFDKLAQEGILFAKMYATGNRSDKGMVGILSGYPAQPTQSIIKIPKKTMSLPSLPKEFHKAGWYTSFYYGGETEFANMKSYFLQQDFDRIVDKNDFDEKDMNSKWGAHDHIVLNKLLTDLDNQKQPFFTTLFTLSSHEPFEVPVKTVISGNDPENLFLNAHHYTDASIGDFIKKAKTKSWWANTLVIILADHGHPLPETDKSKPAEFHIPMLWLGGAIHNKKLKIDSLCSQTDLAATLLDQMHLPSKNFVWSNAIFKIGRKPFAYFAFNNGLGWMKPNGFLIRDNIGGNITEKAGVTNAEDEKLGKAYLQASFTEYLKR</sequence>
<dbReference type="InterPro" id="IPR050448">
    <property type="entry name" value="OpgB/LTA_synthase_biosynth"/>
</dbReference>
<evidence type="ECO:0000259" key="10">
    <source>
        <dbReference type="Pfam" id="PF00884"/>
    </source>
</evidence>
<dbReference type="InterPro" id="IPR017850">
    <property type="entry name" value="Alkaline_phosphatase_core_sf"/>
</dbReference>
<gene>
    <name evidence="11" type="ORF">FEN17_04025</name>
</gene>
<evidence type="ECO:0000313" key="11">
    <source>
        <dbReference type="EMBL" id="TLV02797.1"/>
    </source>
</evidence>
<evidence type="ECO:0000256" key="1">
    <source>
        <dbReference type="ARBA" id="ARBA00004651"/>
    </source>
</evidence>
<dbReference type="CDD" id="cd16015">
    <property type="entry name" value="LTA_synthase"/>
    <property type="match status" value="1"/>
</dbReference>
<keyword evidence="5 9" id="KW-0472">Membrane</keyword>
<dbReference type="PIRSF" id="PIRSF005091">
    <property type="entry name" value="Mmb_sulf_HI1246"/>
    <property type="match status" value="1"/>
</dbReference>